<dbReference type="PROSITE" id="PS51891">
    <property type="entry name" value="CENP_V_GFA"/>
    <property type="match status" value="1"/>
</dbReference>
<evidence type="ECO:0000256" key="3">
    <source>
        <dbReference type="ARBA" id="ARBA00022833"/>
    </source>
</evidence>
<organism evidence="6 7">
    <name type="scientific">Qipengyuania mesophila</name>
    <dbReference type="NCBI Taxonomy" id="2867246"/>
    <lineage>
        <taxon>Bacteria</taxon>
        <taxon>Pseudomonadati</taxon>
        <taxon>Pseudomonadota</taxon>
        <taxon>Alphaproteobacteria</taxon>
        <taxon>Sphingomonadales</taxon>
        <taxon>Erythrobacteraceae</taxon>
        <taxon>Qipengyuania</taxon>
    </lineage>
</organism>
<comment type="caution">
    <text evidence="6">The sequence shown here is derived from an EMBL/GenBank/DDBJ whole genome shotgun (WGS) entry which is preliminary data.</text>
</comment>
<dbReference type="Pfam" id="PF04828">
    <property type="entry name" value="GFA"/>
    <property type="match status" value="1"/>
</dbReference>
<keyword evidence="2" id="KW-0479">Metal-binding</keyword>
<evidence type="ECO:0000313" key="7">
    <source>
        <dbReference type="Proteomes" id="UP000782554"/>
    </source>
</evidence>
<dbReference type="PANTHER" id="PTHR33337:SF33">
    <property type="entry name" value="CENP-V_GFA DOMAIN-CONTAINING PROTEIN"/>
    <property type="match status" value="1"/>
</dbReference>
<keyword evidence="4" id="KW-0456">Lyase</keyword>
<dbReference type="InterPro" id="IPR006913">
    <property type="entry name" value="CENP-V/GFA"/>
</dbReference>
<evidence type="ECO:0000256" key="4">
    <source>
        <dbReference type="ARBA" id="ARBA00023239"/>
    </source>
</evidence>
<keyword evidence="7" id="KW-1185">Reference proteome</keyword>
<feature type="domain" description="CENP-V/GFA" evidence="5">
    <location>
        <begin position="5"/>
        <end position="123"/>
    </location>
</feature>
<protein>
    <submittedName>
        <fullName evidence="6">GFA family protein</fullName>
    </submittedName>
</protein>
<keyword evidence="3" id="KW-0862">Zinc</keyword>
<dbReference type="RefSeq" id="WP_221599875.1">
    <property type="nucleotide sequence ID" value="NZ_JAIGNU010000001.1"/>
</dbReference>
<comment type="similarity">
    <text evidence="1">Belongs to the Gfa family.</text>
</comment>
<evidence type="ECO:0000313" key="6">
    <source>
        <dbReference type="EMBL" id="MBX7499955.1"/>
    </source>
</evidence>
<reference evidence="6 7" key="1">
    <citation type="submission" date="2021-08" db="EMBL/GenBank/DDBJ databases">
        <title>Comparative Genomics Analysis of the Genus Qipengyuania Reveals Extensive Genetic Diversity and Metabolic Versatility, Including the Description of Fifteen Novel Species.</title>
        <authorList>
            <person name="Liu Y."/>
        </authorList>
    </citation>
    <scope>NUCLEOTIDE SEQUENCE [LARGE SCALE GENOMIC DNA]</scope>
    <source>
        <strain evidence="6 7">YG27</strain>
    </source>
</reference>
<evidence type="ECO:0000259" key="5">
    <source>
        <dbReference type="PROSITE" id="PS51891"/>
    </source>
</evidence>
<dbReference type="InterPro" id="IPR011057">
    <property type="entry name" value="Mss4-like_sf"/>
</dbReference>
<name>A0ABS7JQM7_9SPHN</name>
<gene>
    <name evidence="6" type="ORF">K3181_00685</name>
</gene>
<accession>A0ABS7JQM7</accession>
<evidence type="ECO:0000256" key="1">
    <source>
        <dbReference type="ARBA" id="ARBA00005495"/>
    </source>
</evidence>
<dbReference type="Gene3D" id="3.90.1590.10">
    <property type="entry name" value="glutathione-dependent formaldehyde- activating enzyme (gfa)"/>
    <property type="match status" value="1"/>
</dbReference>
<proteinExistence type="inferred from homology"/>
<sequence>MKGELTGGCLCGAVRYTLRDGFRLNPYACHCTDCQSRTGSAFSEHMLFTLADLDISGDLDAGEYDQPSGAHSRIFGCARCKARIYAVNDSRDGLASLRCGTLDDSASFVPSAHLWVRSKQRWIRLPEDAKAMDEQPRSSEDWVAFVGIAGR</sequence>
<dbReference type="EMBL" id="JAIGNU010000001">
    <property type="protein sequence ID" value="MBX7499955.1"/>
    <property type="molecule type" value="Genomic_DNA"/>
</dbReference>
<dbReference type="SUPFAM" id="SSF51316">
    <property type="entry name" value="Mss4-like"/>
    <property type="match status" value="1"/>
</dbReference>
<dbReference type="PANTHER" id="PTHR33337">
    <property type="entry name" value="GFA DOMAIN-CONTAINING PROTEIN"/>
    <property type="match status" value="1"/>
</dbReference>
<dbReference type="Proteomes" id="UP000782554">
    <property type="component" value="Unassembled WGS sequence"/>
</dbReference>
<evidence type="ECO:0000256" key="2">
    <source>
        <dbReference type="ARBA" id="ARBA00022723"/>
    </source>
</evidence>